<dbReference type="FunFam" id="3.80.10.10:FF:000129">
    <property type="entry name" value="Leucine-rich repeat receptor-like kinase"/>
    <property type="match status" value="1"/>
</dbReference>
<evidence type="ECO:0000256" key="10">
    <source>
        <dbReference type="ARBA" id="ARBA00022989"/>
    </source>
</evidence>
<keyword evidence="10 13" id="KW-1133">Transmembrane helix</keyword>
<evidence type="ECO:0000256" key="12">
    <source>
        <dbReference type="PROSITE-ProRule" id="PRU10141"/>
    </source>
</evidence>
<dbReference type="InterPro" id="IPR001611">
    <property type="entry name" value="Leu-rich_rpt"/>
</dbReference>
<dbReference type="PROSITE" id="PS00108">
    <property type="entry name" value="PROTEIN_KINASE_ST"/>
    <property type="match status" value="1"/>
</dbReference>
<feature type="binding site" evidence="12">
    <location>
        <position position="610"/>
    </location>
    <ligand>
        <name>ATP</name>
        <dbReference type="ChEBI" id="CHEBI:30616"/>
    </ligand>
</feature>
<dbReference type="InterPro" id="IPR024788">
    <property type="entry name" value="Malectin-like_Carb-bd_dom"/>
</dbReference>
<evidence type="ECO:0000256" key="3">
    <source>
        <dbReference type="ARBA" id="ARBA00022679"/>
    </source>
</evidence>
<keyword evidence="16" id="KW-0675">Receptor</keyword>
<keyword evidence="5 14" id="KW-0732">Signal</keyword>
<dbReference type="Pfam" id="PF12819">
    <property type="entry name" value="Malectin_like"/>
    <property type="match status" value="1"/>
</dbReference>
<name>A0A834XD95_9FABA</name>
<dbReference type="Pfam" id="PF00069">
    <property type="entry name" value="Pkinase"/>
    <property type="match status" value="1"/>
</dbReference>
<feature type="signal peptide" evidence="14">
    <location>
        <begin position="1"/>
        <end position="23"/>
    </location>
</feature>
<dbReference type="Gene3D" id="3.80.10.10">
    <property type="entry name" value="Ribonuclease Inhibitor"/>
    <property type="match status" value="1"/>
</dbReference>
<gene>
    <name evidence="16" type="ORF">G2W53_000348</name>
</gene>
<dbReference type="InterPro" id="IPR008271">
    <property type="entry name" value="Ser/Thr_kinase_AS"/>
</dbReference>
<dbReference type="InterPro" id="IPR032675">
    <property type="entry name" value="LRR_dom_sf"/>
</dbReference>
<dbReference type="InterPro" id="IPR000719">
    <property type="entry name" value="Prot_kinase_dom"/>
</dbReference>
<accession>A0A834XD95</accession>
<dbReference type="SMART" id="SM00220">
    <property type="entry name" value="S_TKc"/>
    <property type="match status" value="1"/>
</dbReference>
<dbReference type="OrthoDB" id="2017114at2759"/>
<evidence type="ECO:0000256" key="6">
    <source>
        <dbReference type="ARBA" id="ARBA00022737"/>
    </source>
</evidence>
<evidence type="ECO:0000256" key="14">
    <source>
        <dbReference type="SAM" id="SignalP"/>
    </source>
</evidence>
<keyword evidence="9 12" id="KW-0067">ATP-binding</keyword>
<keyword evidence="17" id="KW-1185">Reference proteome</keyword>
<dbReference type="PANTHER" id="PTHR45631:SF197">
    <property type="entry name" value="TYROSINE KINASE FAMILY PROTEIN"/>
    <property type="match status" value="1"/>
</dbReference>
<dbReference type="SUPFAM" id="SSF56112">
    <property type="entry name" value="Protein kinase-like (PK-like)"/>
    <property type="match status" value="1"/>
</dbReference>
<evidence type="ECO:0000313" key="16">
    <source>
        <dbReference type="EMBL" id="KAF7843443.1"/>
    </source>
</evidence>
<feature type="domain" description="Protein kinase" evidence="15">
    <location>
        <begin position="583"/>
        <end position="831"/>
    </location>
</feature>
<dbReference type="GO" id="GO:0004672">
    <property type="term" value="F:protein kinase activity"/>
    <property type="evidence" value="ECO:0007669"/>
    <property type="project" value="InterPro"/>
</dbReference>
<evidence type="ECO:0000256" key="5">
    <source>
        <dbReference type="ARBA" id="ARBA00022729"/>
    </source>
</evidence>
<keyword evidence="7 12" id="KW-0547">Nucleotide-binding</keyword>
<evidence type="ECO:0000256" key="4">
    <source>
        <dbReference type="ARBA" id="ARBA00022692"/>
    </source>
</evidence>
<dbReference type="Gene3D" id="3.30.200.20">
    <property type="entry name" value="Phosphorylase Kinase, domain 1"/>
    <property type="match status" value="1"/>
</dbReference>
<evidence type="ECO:0000259" key="15">
    <source>
        <dbReference type="PROSITE" id="PS50011"/>
    </source>
</evidence>
<keyword evidence="8 16" id="KW-0418">Kinase</keyword>
<evidence type="ECO:0000313" key="17">
    <source>
        <dbReference type="Proteomes" id="UP000634136"/>
    </source>
</evidence>
<keyword evidence="3" id="KW-0808">Transferase</keyword>
<keyword evidence="6" id="KW-0677">Repeat</keyword>
<dbReference type="AlphaFoldDB" id="A0A834XD95"/>
<proteinExistence type="predicted"/>
<keyword evidence="11 13" id="KW-0472">Membrane</keyword>
<organism evidence="16 17">
    <name type="scientific">Senna tora</name>
    <dbReference type="NCBI Taxonomy" id="362788"/>
    <lineage>
        <taxon>Eukaryota</taxon>
        <taxon>Viridiplantae</taxon>
        <taxon>Streptophyta</taxon>
        <taxon>Embryophyta</taxon>
        <taxon>Tracheophyta</taxon>
        <taxon>Spermatophyta</taxon>
        <taxon>Magnoliopsida</taxon>
        <taxon>eudicotyledons</taxon>
        <taxon>Gunneridae</taxon>
        <taxon>Pentapetalae</taxon>
        <taxon>rosids</taxon>
        <taxon>fabids</taxon>
        <taxon>Fabales</taxon>
        <taxon>Fabaceae</taxon>
        <taxon>Caesalpinioideae</taxon>
        <taxon>Cassia clade</taxon>
        <taxon>Senna</taxon>
    </lineage>
</organism>
<dbReference type="Pfam" id="PF00560">
    <property type="entry name" value="LRR_1"/>
    <property type="match status" value="2"/>
</dbReference>
<keyword evidence="4 13" id="KW-0812">Transmembrane</keyword>
<evidence type="ECO:0000256" key="9">
    <source>
        <dbReference type="ARBA" id="ARBA00022840"/>
    </source>
</evidence>
<evidence type="ECO:0000256" key="8">
    <source>
        <dbReference type="ARBA" id="ARBA00022777"/>
    </source>
</evidence>
<dbReference type="Proteomes" id="UP000634136">
    <property type="component" value="Unassembled WGS sequence"/>
</dbReference>
<dbReference type="GO" id="GO:0016020">
    <property type="term" value="C:membrane"/>
    <property type="evidence" value="ECO:0007669"/>
    <property type="project" value="UniProtKB-SubCell"/>
</dbReference>
<evidence type="ECO:0000256" key="2">
    <source>
        <dbReference type="ARBA" id="ARBA00022614"/>
    </source>
</evidence>
<protein>
    <submittedName>
        <fullName evidence="16">Putative LRR receptor-like serine/threonine-protein kinase</fullName>
    </submittedName>
</protein>
<dbReference type="PROSITE" id="PS50011">
    <property type="entry name" value="PROTEIN_KINASE_DOM"/>
    <property type="match status" value="1"/>
</dbReference>
<comment type="caution">
    <text evidence="16">The sequence shown here is derived from an EMBL/GenBank/DDBJ whole genome shotgun (WGS) entry which is preliminary data.</text>
</comment>
<dbReference type="PROSITE" id="PS00107">
    <property type="entry name" value="PROTEIN_KINASE_ATP"/>
    <property type="match status" value="1"/>
</dbReference>
<evidence type="ECO:0000256" key="1">
    <source>
        <dbReference type="ARBA" id="ARBA00004167"/>
    </source>
</evidence>
<sequence>MASHFLFAVFQLFLITLTVLVDSQNQTGFISIDCGLIDEESYTDETTSISYTSDSTFTSTGISHTISSKHKTQTLQRQFWNLRSFPEGSRNCYTLDAPSDISNSKYLVRARFMYGNYDGKEYVPQFDLFLGAKRWDSVEFEDEESVVTKEIIYSASSGYVHVCLLNTNNGTPFISVLELRVVDSDGFLVSSLELLDRFDLGLQEGGLVRYPDDAYDRIWTPYNSTNWKQINTSLPIGQSSSSSSLYITLPPSIVMSTAETPENTSNNIEFHFQQNSENASTYYAYMYFAEVQELQENQTREFNIFVNGELLTSASPFYLQSTYYLAVVMDSSMDILINETDKSTLPPLINAIEIYMTKDLSQSQTDQTDADAIMNIKSTYGIKRNWQGDPCNPQDYLWDGLNCSYNGSGSQRIISLNLSSSGLIGNIAPDISNLKFLEYLDLSNNSLVGNVPMFLSQLHSLRVLNLEGNQLSGTIPTELTERSQNGSLKFSKFLPVLVNASFGGNPNLCSSDSCKSSKTNVVIPVVASLAGAFILLAAIIAFCIFKRRRQKRRKQDHSYSIIDKELKSKKQQLTYAEVSSITNNFEKLVGKGAFGTVYHGFLGNTQVAVKMLSSSTQGYLQFQAKLLARVHHKCLTALIGFCDDGTNIALIYEYMANGDLAKHLSGLEYLHKGCKPPIIHRDVKSNNILLNETCRGKIADFGLSKMFSEEGDTHVFTVIAGTPGYLDPEYNKSNKLNEKSDVYSFGVVLLEIITGRPAIAKDTEEKAHIVEWVHFMLSEREIEEIVDSRLLGNFGTDCARKALDTAMACVSPTSLNRPTMSEVVMDLRQCLAMETTPSVPYSQIDFSFGGISEVSSLAR</sequence>
<dbReference type="GO" id="GO:0005524">
    <property type="term" value="F:ATP binding"/>
    <property type="evidence" value="ECO:0007669"/>
    <property type="project" value="UniProtKB-UniRule"/>
</dbReference>
<dbReference type="PANTHER" id="PTHR45631">
    <property type="entry name" value="OS07G0107800 PROTEIN-RELATED"/>
    <property type="match status" value="1"/>
</dbReference>
<keyword evidence="2" id="KW-0433">Leucine-rich repeat</keyword>
<feature type="transmembrane region" description="Helical" evidence="13">
    <location>
        <begin position="521"/>
        <end position="545"/>
    </location>
</feature>
<dbReference type="EMBL" id="JAAIUW010000001">
    <property type="protein sequence ID" value="KAF7843443.1"/>
    <property type="molecule type" value="Genomic_DNA"/>
</dbReference>
<evidence type="ECO:0000256" key="7">
    <source>
        <dbReference type="ARBA" id="ARBA00022741"/>
    </source>
</evidence>
<dbReference type="Gene3D" id="1.10.510.10">
    <property type="entry name" value="Transferase(Phosphotransferase) domain 1"/>
    <property type="match status" value="1"/>
</dbReference>
<comment type="subcellular location">
    <subcellularLocation>
        <location evidence="1">Membrane</location>
        <topology evidence="1">Single-pass membrane protein</topology>
    </subcellularLocation>
</comment>
<dbReference type="InterPro" id="IPR017441">
    <property type="entry name" value="Protein_kinase_ATP_BS"/>
</dbReference>
<dbReference type="SUPFAM" id="SSF52058">
    <property type="entry name" value="L domain-like"/>
    <property type="match status" value="1"/>
</dbReference>
<reference evidence="16" key="1">
    <citation type="submission" date="2020-09" db="EMBL/GenBank/DDBJ databases">
        <title>Genome-Enabled Discovery of Anthraquinone Biosynthesis in Senna tora.</title>
        <authorList>
            <person name="Kang S.-H."/>
            <person name="Pandey R.P."/>
            <person name="Lee C.-M."/>
            <person name="Sim J.-S."/>
            <person name="Jeong J.-T."/>
            <person name="Choi B.-S."/>
            <person name="Jung M."/>
            <person name="Ginzburg D."/>
            <person name="Zhao K."/>
            <person name="Won S.Y."/>
            <person name="Oh T.-J."/>
            <person name="Yu Y."/>
            <person name="Kim N.-H."/>
            <person name="Lee O.R."/>
            <person name="Lee T.-H."/>
            <person name="Bashyal P."/>
            <person name="Kim T.-S."/>
            <person name="Lee W.-H."/>
            <person name="Kawkins C."/>
            <person name="Kim C.-K."/>
            <person name="Kim J.S."/>
            <person name="Ahn B.O."/>
            <person name="Rhee S.Y."/>
            <person name="Sohng J.K."/>
        </authorList>
    </citation>
    <scope>NUCLEOTIDE SEQUENCE</scope>
    <source>
        <tissue evidence="16">Leaf</tissue>
    </source>
</reference>
<evidence type="ECO:0000256" key="11">
    <source>
        <dbReference type="ARBA" id="ARBA00023136"/>
    </source>
</evidence>
<evidence type="ECO:0000256" key="13">
    <source>
        <dbReference type="SAM" id="Phobius"/>
    </source>
</evidence>
<feature type="chain" id="PRO_5032802820" evidence="14">
    <location>
        <begin position="24"/>
        <end position="859"/>
    </location>
</feature>
<dbReference type="InterPro" id="IPR011009">
    <property type="entry name" value="Kinase-like_dom_sf"/>
</dbReference>